<dbReference type="EC" id="7.1.2.2" evidence="15"/>
<dbReference type="HAMAP" id="MF_01346">
    <property type="entry name" value="ATP_synth_alpha_bact"/>
    <property type="match status" value="1"/>
</dbReference>
<dbReference type="GO" id="GO:0005524">
    <property type="term" value="F:ATP binding"/>
    <property type="evidence" value="ECO:0007669"/>
    <property type="project" value="UniProtKB-UniRule"/>
</dbReference>
<dbReference type="InterPro" id="IPR033732">
    <property type="entry name" value="ATP_synth_F1_a_nt-bd_dom"/>
</dbReference>
<feature type="domain" description="ATP synthase alpha subunit C-terminal" evidence="17">
    <location>
        <begin position="385"/>
        <end position="510"/>
    </location>
</feature>
<evidence type="ECO:0000259" key="17">
    <source>
        <dbReference type="Pfam" id="PF00306"/>
    </source>
</evidence>
<evidence type="ECO:0000256" key="4">
    <source>
        <dbReference type="ARBA" id="ARBA00022475"/>
    </source>
</evidence>
<evidence type="ECO:0000313" key="19">
    <source>
        <dbReference type="EMBL" id="TCT24739.1"/>
    </source>
</evidence>
<gene>
    <name evidence="15" type="primary">atpA</name>
    <name evidence="19" type="ORF">EDC34_10378</name>
</gene>
<dbReference type="PROSITE" id="PS00152">
    <property type="entry name" value="ATPASE_ALPHA_BETA"/>
    <property type="match status" value="1"/>
</dbReference>
<dbReference type="EMBL" id="SMAP01000003">
    <property type="protein sequence ID" value="TCT24739.1"/>
    <property type="molecule type" value="Genomic_DNA"/>
</dbReference>
<accession>A0A4R3NC99</accession>
<dbReference type="InterPro" id="IPR036121">
    <property type="entry name" value="ATPase_F1/V1/A1_a/bsu_N_sf"/>
</dbReference>
<comment type="similarity">
    <text evidence="13">Belongs to the ATPase alpha/beta chains family. T3SS ATPase subfamily.</text>
</comment>
<keyword evidence="9 15" id="KW-0406">Ion transport</keyword>
<evidence type="ECO:0000256" key="15">
    <source>
        <dbReference type="HAMAP-Rule" id="MF_01346"/>
    </source>
</evidence>
<dbReference type="PANTHER" id="PTHR48082">
    <property type="entry name" value="ATP SYNTHASE SUBUNIT ALPHA, MITOCHONDRIAL"/>
    <property type="match status" value="1"/>
</dbReference>
<dbReference type="InterPro" id="IPR000793">
    <property type="entry name" value="ATP_synth_asu_C"/>
</dbReference>
<dbReference type="Proteomes" id="UP000295414">
    <property type="component" value="Unassembled WGS sequence"/>
</dbReference>
<dbReference type="InterPro" id="IPR020003">
    <property type="entry name" value="ATPase_a/bsu_AS"/>
</dbReference>
<dbReference type="InterPro" id="IPR023366">
    <property type="entry name" value="ATP_synth_asu-like_sf"/>
</dbReference>
<dbReference type="CDD" id="cd01132">
    <property type="entry name" value="F1-ATPase_alpha_CD"/>
    <property type="match status" value="1"/>
</dbReference>
<evidence type="ECO:0000256" key="10">
    <source>
        <dbReference type="ARBA" id="ARBA00023136"/>
    </source>
</evidence>
<dbReference type="InterPro" id="IPR038376">
    <property type="entry name" value="ATP_synth_asu_C_sf"/>
</dbReference>
<dbReference type="RefSeq" id="WP_114959780.1">
    <property type="nucleotide sequence ID" value="NZ_MSZW01000043.1"/>
</dbReference>
<keyword evidence="10 15" id="KW-0472">Membrane</keyword>
<evidence type="ECO:0000313" key="20">
    <source>
        <dbReference type="Proteomes" id="UP000295414"/>
    </source>
</evidence>
<sequence>MATTTLNPSEISELIKTRIEKVKLAAEARNEGTVTSVSDGIVRIHGLADVMQGEMIELPGGTYALALNLERDSVGAVVLGDYETLREGDTAKTTGQILSVPTGPELLGRVVNALGEPIDGKGPIDAKTSSPVETIAPGVIWRKSVSQPVQTGYKSVDSMIPIGRGQRELIIGDRQTGKTALAVDAIINQKHSGIKCIYVAIGQKNSTIANIVRKLEEHGAMAYTTVVAASASESAAMQYISAYSGCAMGEYFRDRGEDALIIYDDLSKQAVAYRQISLLLRRPPGREAYPGDVFYLHSRLLERAARVSEEYVERFTNGAVKGKSGSLTALPIIETQAGDVSAFVPTNVISITDGQIFLETDLFNSGIRPAVNAGISVSRVGGAAQTKIMKKLSGGIRIALAQYRELAAFAQFASDLDDATRKQLERGQRVTELMKQKQYAPMSVAQQALSIYAVDKGYLDDVPVGKVLAFESGLQAHFANTAGELMQKIDATGDWNDEIEAAFKKGIEDFKATGSW</sequence>
<evidence type="ECO:0000256" key="14">
    <source>
        <dbReference type="ARBA" id="ARBA00026013"/>
    </source>
</evidence>
<dbReference type="Pfam" id="PF02874">
    <property type="entry name" value="ATP-synt_ab_N"/>
    <property type="match status" value="1"/>
</dbReference>
<dbReference type="SUPFAM" id="SSF50615">
    <property type="entry name" value="N-terminal domain of alpha and beta subunits of F1 ATP synthase"/>
    <property type="match status" value="1"/>
</dbReference>
<feature type="domain" description="ATPase F1/V1/A1 complex alpha/beta subunit nucleotide-binding" evidence="16">
    <location>
        <begin position="152"/>
        <end position="378"/>
    </location>
</feature>
<evidence type="ECO:0000256" key="12">
    <source>
        <dbReference type="ARBA" id="ARBA00023310"/>
    </source>
</evidence>
<dbReference type="CDD" id="cd18116">
    <property type="entry name" value="ATP-synt_F1_alpha_N"/>
    <property type="match status" value="1"/>
</dbReference>
<feature type="domain" description="ATPase F1/V1/A1 complex alpha/beta subunit N-terminal" evidence="18">
    <location>
        <begin position="31"/>
        <end position="95"/>
    </location>
</feature>
<keyword evidence="4 15" id="KW-1003">Cell membrane</keyword>
<keyword evidence="6 15" id="KW-0375">Hydrogen ion transport</keyword>
<dbReference type="PANTHER" id="PTHR48082:SF2">
    <property type="entry name" value="ATP SYNTHASE SUBUNIT ALPHA, MITOCHONDRIAL"/>
    <property type="match status" value="1"/>
</dbReference>
<dbReference type="InterPro" id="IPR000194">
    <property type="entry name" value="ATPase_F1/V1/A1_a/bsu_nucl-bd"/>
</dbReference>
<evidence type="ECO:0000256" key="11">
    <source>
        <dbReference type="ARBA" id="ARBA00023196"/>
    </source>
</evidence>
<evidence type="ECO:0000256" key="8">
    <source>
        <dbReference type="ARBA" id="ARBA00022967"/>
    </source>
</evidence>
<comment type="caution">
    <text evidence="19">The sequence shown here is derived from an EMBL/GenBank/DDBJ whole genome shotgun (WGS) entry which is preliminary data.</text>
</comment>
<evidence type="ECO:0000259" key="18">
    <source>
        <dbReference type="Pfam" id="PF02874"/>
    </source>
</evidence>
<comment type="subcellular location">
    <subcellularLocation>
        <location evidence="15">Cell membrane</location>
        <topology evidence="15">Peripheral membrane protein</topology>
    </subcellularLocation>
    <subcellularLocation>
        <location evidence="2">Membrane</location>
        <topology evidence="2">Peripheral membrane protein</topology>
    </subcellularLocation>
</comment>
<comment type="function">
    <text evidence="1 15">Produces ATP from ADP in the presence of a proton gradient across the membrane. The alpha chain is a regulatory subunit.</text>
</comment>
<dbReference type="CDD" id="cd18113">
    <property type="entry name" value="ATP-synt_F1_alpha_C"/>
    <property type="match status" value="1"/>
</dbReference>
<dbReference type="Pfam" id="PF00006">
    <property type="entry name" value="ATP-synt_ab"/>
    <property type="match status" value="1"/>
</dbReference>
<organism evidence="19 20">
    <name type="scientific">Thermomonas haemolytica</name>
    <dbReference type="NCBI Taxonomy" id="141949"/>
    <lineage>
        <taxon>Bacteria</taxon>
        <taxon>Pseudomonadati</taxon>
        <taxon>Pseudomonadota</taxon>
        <taxon>Gammaproteobacteria</taxon>
        <taxon>Lysobacterales</taxon>
        <taxon>Lysobacteraceae</taxon>
        <taxon>Thermomonas</taxon>
    </lineage>
</organism>
<keyword evidence="5 15" id="KW-0547">Nucleotide-binding</keyword>
<keyword evidence="12 15" id="KW-0066">ATP synthesis</keyword>
<dbReference type="InterPro" id="IPR004100">
    <property type="entry name" value="ATPase_F1/V1/A1_a/bsu_N"/>
</dbReference>
<keyword evidence="7 15" id="KW-0067">ATP-binding</keyword>
<dbReference type="GO" id="GO:0046933">
    <property type="term" value="F:proton-transporting ATP synthase activity, rotational mechanism"/>
    <property type="evidence" value="ECO:0007669"/>
    <property type="project" value="UniProtKB-UniRule"/>
</dbReference>
<evidence type="ECO:0000256" key="13">
    <source>
        <dbReference type="ARBA" id="ARBA00024342"/>
    </source>
</evidence>
<proteinExistence type="inferred from homology"/>
<evidence type="ECO:0000256" key="9">
    <source>
        <dbReference type="ARBA" id="ARBA00023065"/>
    </source>
</evidence>
<dbReference type="GO" id="GO:0045259">
    <property type="term" value="C:proton-transporting ATP synthase complex"/>
    <property type="evidence" value="ECO:0007669"/>
    <property type="project" value="UniProtKB-KW"/>
</dbReference>
<dbReference type="SUPFAM" id="SSF52540">
    <property type="entry name" value="P-loop containing nucleoside triphosphate hydrolases"/>
    <property type="match status" value="1"/>
</dbReference>
<dbReference type="FunFam" id="3.40.50.300:FF:000002">
    <property type="entry name" value="ATP synthase subunit alpha"/>
    <property type="match status" value="1"/>
</dbReference>
<dbReference type="NCBIfam" id="NF009884">
    <property type="entry name" value="PRK13343.1"/>
    <property type="match status" value="1"/>
</dbReference>
<dbReference type="OrthoDB" id="9803053at2"/>
<dbReference type="AlphaFoldDB" id="A0A4R3NC99"/>
<evidence type="ECO:0000256" key="2">
    <source>
        <dbReference type="ARBA" id="ARBA00004170"/>
    </source>
</evidence>
<name>A0A4R3NC99_9GAMM</name>
<comment type="subunit">
    <text evidence="14">F-type ATPases have 2 components, CF(1) - the catalytic core - and CF(0) - the membrane proton channel. CF(1) has five subunits: alpha(3), beta(3), gamma(1), delta(1), epsilon(1). CF(0) has four main subunits: a(1), b(1), b'(1) and c(9-12).</text>
</comment>
<dbReference type="Gene3D" id="2.40.30.20">
    <property type="match status" value="1"/>
</dbReference>
<keyword evidence="8 15" id="KW-1278">Translocase</keyword>
<dbReference type="NCBIfam" id="TIGR00962">
    <property type="entry name" value="atpA"/>
    <property type="match status" value="1"/>
</dbReference>
<dbReference type="FunFam" id="1.20.150.20:FF:000001">
    <property type="entry name" value="ATP synthase subunit alpha"/>
    <property type="match status" value="1"/>
</dbReference>
<feature type="site" description="Required for activity" evidence="15">
    <location>
        <position position="376"/>
    </location>
</feature>
<dbReference type="Gene3D" id="3.40.50.300">
    <property type="entry name" value="P-loop containing nucleotide triphosphate hydrolases"/>
    <property type="match status" value="1"/>
</dbReference>
<keyword evidence="11 15" id="KW-0139">CF(1)</keyword>
<dbReference type="GO" id="GO:0043531">
    <property type="term" value="F:ADP binding"/>
    <property type="evidence" value="ECO:0007669"/>
    <property type="project" value="TreeGrafter"/>
</dbReference>
<dbReference type="Pfam" id="PF00306">
    <property type="entry name" value="ATP-synt_ab_C"/>
    <property type="match status" value="1"/>
</dbReference>
<evidence type="ECO:0000256" key="1">
    <source>
        <dbReference type="ARBA" id="ARBA00003784"/>
    </source>
</evidence>
<evidence type="ECO:0000256" key="7">
    <source>
        <dbReference type="ARBA" id="ARBA00022840"/>
    </source>
</evidence>
<protein>
    <recommendedName>
        <fullName evidence="15">ATP synthase subunit alpha</fullName>
        <ecNumber evidence="15">7.1.2.2</ecNumber>
    </recommendedName>
    <alternativeName>
        <fullName evidence="15">ATP synthase F1 sector subunit alpha</fullName>
    </alternativeName>
    <alternativeName>
        <fullName evidence="15">F-ATPase subunit alpha</fullName>
    </alternativeName>
</protein>
<evidence type="ECO:0000259" key="16">
    <source>
        <dbReference type="Pfam" id="PF00006"/>
    </source>
</evidence>
<dbReference type="FunFam" id="2.40.30.20:FF:000001">
    <property type="entry name" value="ATP synthase subunit alpha"/>
    <property type="match status" value="1"/>
</dbReference>
<dbReference type="GO" id="GO:0005886">
    <property type="term" value="C:plasma membrane"/>
    <property type="evidence" value="ECO:0007669"/>
    <property type="project" value="UniProtKB-SubCell"/>
</dbReference>
<evidence type="ECO:0000256" key="3">
    <source>
        <dbReference type="ARBA" id="ARBA00022448"/>
    </source>
</evidence>
<dbReference type="InterPro" id="IPR005294">
    <property type="entry name" value="ATP_synth_F1_asu"/>
</dbReference>
<keyword evidence="3 15" id="KW-0813">Transport</keyword>
<comment type="catalytic activity">
    <reaction evidence="15">
        <text>ATP + H2O + 4 H(+)(in) = ADP + phosphate + 5 H(+)(out)</text>
        <dbReference type="Rhea" id="RHEA:57720"/>
        <dbReference type="ChEBI" id="CHEBI:15377"/>
        <dbReference type="ChEBI" id="CHEBI:15378"/>
        <dbReference type="ChEBI" id="CHEBI:30616"/>
        <dbReference type="ChEBI" id="CHEBI:43474"/>
        <dbReference type="ChEBI" id="CHEBI:456216"/>
        <dbReference type="EC" id="7.1.2.2"/>
    </reaction>
</comment>
<evidence type="ECO:0000256" key="5">
    <source>
        <dbReference type="ARBA" id="ARBA00022741"/>
    </source>
</evidence>
<reference evidence="19 20" key="1">
    <citation type="submission" date="2019-03" db="EMBL/GenBank/DDBJ databases">
        <title>Genomic Encyclopedia of Type Strains, Phase IV (KMG-IV): sequencing the most valuable type-strain genomes for metagenomic binning, comparative biology and taxonomic classification.</title>
        <authorList>
            <person name="Goeker M."/>
        </authorList>
    </citation>
    <scope>NUCLEOTIDE SEQUENCE [LARGE SCALE GENOMIC DNA]</scope>
    <source>
        <strain evidence="19 20">DSM 13605</strain>
    </source>
</reference>
<dbReference type="InterPro" id="IPR027417">
    <property type="entry name" value="P-loop_NTPase"/>
</dbReference>
<dbReference type="Gene3D" id="1.20.150.20">
    <property type="entry name" value="ATP synthase alpha/beta chain, C-terminal domain"/>
    <property type="match status" value="1"/>
</dbReference>
<feature type="binding site" evidence="15">
    <location>
        <begin position="172"/>
        <end position="179"/>
    </location>
    <ligand>
        <name>ATP</name>
        <dbReference type="ChEBI" id="CHEBI:30616"/>
    </ligand>
</feature>
<dbReference type="SUPFAM" id="SSF47917">
    <property type="entry name" value="C-terminal domain of alpha and beta subunits of F1 ATP synthase"/>
    <property type="match status" value="1"/>
</dbReference>
<evidence type="ECO:0000256" key="6">
    <source>
        <dbReference type="ARBA" id="ARBA00022781"/>
    </source>
</evidence>
<keyword evidence="20" id="KW-1185">Reference proteome</keyword>
<dbReference type="PIRSF" id="PIRSF039088">
    <property type="entry name" value="F_ATPase_subunit_alpha"/>
    <property type="match status" value="1"/>
</dbReference>